<dbReference type="Pfam" id="PF16199">
    <property type="entry name" value="Radical_SAM_C"/>
    <property type="match status" value="1"/>
</dbReference>
<evidence type="ECO:0000256" key="4">
    <source>
        <dbReference type="ARBA" id="ARBA00022723"/>
    </source>
</evidence>
<dbReference type="GO" id="GO:0003824">
    <property type="term" value="F:catalytic activity"/>
    <property type="evidence" value="ECO:0007669"/>
    <property type="project" value="InterPro"/>
</dbReference>
<dbReference type="Pfam" id="PF04055">
    <property type="entry name" value="Radical_SAM"/>
    <property type="match status" value="1"/>
</dbReference>
<keyword evidence="6" id="KW-0411">Iron-sulfur</keyword>
<keyword evidence="2" id="KW-0004">4Fe-4S</keyword>
<comment type="cofactor">
    <cofactor evidence="1">
        <name>[4Fe-4S] cluster</name>
        <dbReference type="ChEBI" id="CHEBI:49883"/>
    </cofactor>
</comment>
<evidence type="ECO:0000313" key="8">
    <source>
        <dbReference type="EMBL" id="OHW62246.1"/>
    </source>
</evidence>
<dbReference type="InterPro" id="IPR039661">
    <property type="entry name" value="ELP3"/>
</dbReference>
<dbReference type="PANTHER" id="PTHR11135:SF1">
    <property type="entry name" value="PROTEIN YHCC"/>
    <property type="match status" value="1"/>
</dbReference>
<evidence type="ECO:0000256" key="3">
    <source>
        <dbReference type="ARBA" id="ARBA00022691"/>
    </source>
</evidence>
<evidence type="ECO:0000256" key="2">
    <source>
        <dbReference type="ARBA" id="ARBA00022485"/>
    </source>
</evidence>
<dbReference type="SMART" id="SM00729">
    <property type="entry name" value="Elp3"/>
    <property type="match status" value="1"/>
</dbReference>
<evidence type="ECO:0000256" key="5">
    <source>
        <dbReference type="ARBA" id="ARBA00023004"/>
    </source>
</evidence>
<keyword evidence="4" id="KW-0479">Metal-binding</keyword>
<dbReference type="SUPFAM" id="SSF102114">
    <property type="entry name" value="Radical SAM enzymes"/>
    <property type="match status" value="1"/>
</dbReference>
<sequence length="317" mass="36827">MEESKYYRVYSEYLRDKYGEKVYKLPVSLELTCPNRDGCVGTGGCIFCGEEGGSFENRPNYMEIREQLSKNKAHIAKKYKAKKYIAFFQNFTNTYMSLEDFKRCVEQAIGEDIVGISISTRPDCVSDEYLDYLKTVEEMYGVDITIELGLQSINYRTLAKINRGHGLAEFIDAMVRINRYGFNSCVHMILNFPWDEMVDIVEGAKIVSALGVKEIKLHALYIVKGTALGHMYERGEFEMISKTEYIERVMAFLEHLDPEIAMQRLIGRAPEENTLFVNWNTSWWKVKDEILETMESRNSYQGKRFDYLNGKALSRFR</sequence>
<name>A0A1S1V6I8_9FIRM</name>
<dbReference type="GO" id="GO:0051539">
    <property type="term" value="F:4 iron, 4 sulfur cluster binding"/>
    <property type="evidence" value="ECO:0007669"/>
    <property type="project" value="UniProtKB-KW"/>
</dbReference>
<dbReference type="OrthoDB" id="9801689at2"/>
<dbReference type="PROSITE" id="PS51918">
    <property type="entry name" value="RADICAL_SAM"/>
    <property type="match status" value="1"/>
</dbReference>
<evidence type="ECO:0000313" key="9">
    <source>
        <dbReference type="Proteomes" id="UP000180254"/>
    </source>
</evidence>
<dbReference type="EMBL" id="MKIE01000004">
    <property type="protein sequence ID" value="OHW62246.1"/>
    <property type="molecule type" value="Genomic_DNA"/>
</dbReference>
<protein>
    <submittedName>
        <fullName evidence="8">Coproporphyrinogen III oxidase</fullName>
    </submittedName>
</protein>
<dbReference type="SFLD" id="SFLDG01086">
    <property type="entry name" value="elongater_protein-like"/>
    <property type="match status" value="1"/>
</dbReference>
<keyword evidence="9" id="KW-1185">Reference proteome</keyword>
<dbReference type="PANTHER" id="PTHR11135">
    <property type="entry name" value="HISTONE ACETYLTRANSFERASE-RELATED"/>
    <property type="match status" value="1"/>
</dbReference>
<keyword evidence="3" id="KW-0949">S-adenosyl-L-methionine</keyword>
<dbReference type="InterPro" id="IPR005911">
    <property type="entry name" value="YhcC-like"/>
</dbReference>
<dbReference type="AlphaFoldDB" id="A0A1S1V6I8"/>
<dbReference type="SFLD" id="SFLDS00029">
    <property type="entry name" value="Radical_SAM"/>
    <property type="match status" value="1"/>
</dbReference>
<keyword evidence="5" id="KW-0408">Iron</keyword>
<dbReference type="GO" id="GO:0046872">
    <property type="term" value="F:metal ion binding"/>
    <property type="evidence" value="ECO:0007669"/>
    <property type="project" value="UniProtKB-KW"/>
</dbReference>
<dbReference type="RefSeq" id="WP_071063108.1">
    <property type="nucleotide sequence ID" value="NZ_MKIE01000004.1"/>
</dbReference>
<comment type="caution">
    <text evidence="8">The sequence shown here is derived from an EMBL/GenBank/DDBJ whole genome shotgun (WGS) entry which is preliminary data.</text>
</comment>
<organism evidence="8 9">
    <name type="scientific">Andreesenia angusta</name>
    <dbReference type="NCBI Taxonomy" id="39480"/>
    <lineage>
        <taxon>Bacteria</taxon>
        <taxon>Bacillati</taxon>
        <taxon>Bacillota</taxon>
        <taxon>Tissierellia</taxon>
        <taxon>Tissierellales</taxon>
        <taxon>Gottschalkiaceae</taxon>
        <taxon>Andreesenia</taxon>
    </lineage>
</organism>
<dbReference type="InterPro" id="IPR058240">
    <property type="entry name" value="rSAM_sf"/>
</dbReference>
<dbReference type="STRING" id="39480.EUAN_13160"/>
<dbReference type="InterPro" id="IPR006638">
    <property type="entry name" value="Elp3/MiaA/NifB-like_rSAM"/>
</dbReference>
<dbReference type="SFLD" id="SFLDG01091">
    <property type="entry name" value="uncharacterized_CHP01210-like"/>
    <property type="match status" value="1"/>
</dbReference>
<gene>
    <name evidence="8" type="ORF">EUAN_13160</name>
</gene>
<proteinExistence type="predicted"/>
<accession>A0A1S1V6I8</accession>
<evidence type="ECO:0000259" key="7">
    <source>
        <dbReference type="PROSITE" id="PS51918"/>
    </source>
</evidence>
<feature type="domain" description="Radical SAM core" evidence="7">
    <location>
        <begin position="17"/>
        <end position="259"/>
    </location>
</feature>
<dbReference type="Proteomes" id="UP000180254">
    <property type="component" value="Unassembled WGS sequence"/>
</dbReference>
<dbReference type="InterPro" id="IPR023404">
    <property type="entry name" value="rSAM_horseshoe"/>
</dbReference>
<dbReference type="InterPro" id="IPR007197">
    <property type="entry name" value="rSAM"/>
</dbReference>
<dbReference type="NCBIfam" id="TIGR01212">
    <property type="entry name" value="TIGR01212 family radical SAM protein"/>
    <property type="match status" value="1"/>
</dbReference>
<dbReference type="InterPro" id="IPR032432">
    <property type="entry name" value="Radical_SAM_C"/>
</dbReference>
<dbReference type="Gene3D" id="3.80.30.20">
    <property type="entry name" value="tm_1862 like domain"/>
    <property type="match status" value="1"/>
</dbReference>
<reference evidence="8 9" key="1">
    <citation type="submission" date="2016-09" db="EMBL/GenBank/DDBJ databases">
        <title>Genome sequence of Eubacterium angustum.</title>
        <authorList>
            <person name="Poehlein A."/>
            <person name="Daniel R."/>
        </authorList>
    </citation>
    <scope>NUCLEOTIDE SEQUENCE [LARGE SCALE GENOMIC DNA]</scope>
    <source>
        <strain evidence="8 9">DSM 1989</strain>
    </source>
</reference>
<evidence type="ECO:0000256" key="1">
    <source>
        <dbReference type="ARBA" id="ARBA00001966"/>
    </source>
</evidence>
<evidence type="ECO:0000256" key="6">
    <source>
        <dbReference type="ARBA" id="ARBA00023014"/>
    </source>
</evidence>